<evidence type="ECO:0000313" key="4">
    <source>
        <dbReference type="Proteomes" id="UP001500575"/>
    </source>
</evidence>
<dbReference type="Pfam" id="PF14542">
    <property type="entry name" value="Acetyltransf_CG"/>
    <property type="match status" value="1"/>
</dbReference>
<gene>
    <name evidence="3" type="ORF">GCM10009843_13810</name>
</gene>
<keyword evidence="4" id="KW-1185">Reference proteome</keyword>
<protein>
    <submittedName>
        <fullName evidence="3">GNAT family N-acetyltransferase</fullName>
    </submittedName>
</protein>
<comment type="caution">
    <text evidence="3">The sequence shown here is derived from an EMBL/GenBank/DDBJ whole genome shotgun (WGS) entry which is preliminary data.</text>
</comment>
<dbReference type="EMBL" id="BAAAQQ010000005">
    <property type="protein sequence ID" value="GAA2120384.1"/>
    <property type="molecule type" value="Genomic_DNA"/>
</dbReference>
<dbReference type="InterPro" id="IPR031165">
    <property type="entry name" value="GNAT_YJDJ"/>
</dbReference>
<dbReference type="CDD" id="cd04301">
    <property type="entry name" value="NAT_SF"/>
    <property type="match status" value="1"/>
</dbReference>
<dbReference type="PANTHER" id="PTHR31435">
    <property type="entry name" value="PROTEIN NATD1"/>
    <property type="match status" value="1"/>
</dbReference>
<evidence type="ECO:0000313" key="3">
    <source>
        <dbReference type="EMBL" id="GAA2120384.1"/>
    </source>
</evidence>
<reference evidence="3 4" key="1">
    <citation type="journal article" date="2019" name="Int. J. Syst. Evol. Microbiol.">
        <title>The Global Catalogue of Microorganisms (GCM) 10K type strain sequencing project: providing services to taxonomists for standard genome sequencing and annotation.</title>
        <authorList>
            <consortium name="The Broad Institute Genomics Platform"/>
            <consortium name="The Broad Institute Genome Sequencing Center for Infectious Disease"/>
            <person name="Wu L."/>
            <person name="Ma J."/>
        </authorList>
    </citation>
    <scope>NUCLEOTIDE SEQUENCE [LARGE SCALE GENOMIC DNA]</scope>
    <source>
        <strain evidence="3 4">JCM 16021</strain>
    </source>
</reference>
<dbReference type="InterPro" id="IPR000182">
    <property type="entry name" value="GNAT_dom"/>
</dbReference>
<dbReference type="PROSITE" id="PS51729">
    <property type="entry name" value="GNAT_YJDJ"/>
    <property type="match status" value="1"/>
</dbReference>
<proteinExistence type="predicted"/>
<accession>A0ABN2Y1W2</accession>
<sequence length="98" mass="11164">MSIDIRDEPESSRYAAYVDGELAGFSEYTLDPERGRIVIAHTEVDDAFEGRGVGSALVRGELDDARRRRLRVVPQCPFVKAYIERHPDYQDLLRTPPD</sequence>
<evidence type="ECO:0000259" key="1">
    <source>
        <dbReference type="PROSITE" id="PS51186"/>
    </source>
</evidence>
<dbReference type="Gene3D" id="3.40.630.30">
    <property type="match status" value="1"/>
</dbReference>
<dbReference type="PANTHER" id="PTHR31435:SF10">
    <property type="entry name" value="BSR4717 PROTEIN"/>
    <property type="match status" value="1"/>
</dbReference>
<evidence type="ECO:0000259" key="2">
    <source>
        <dbReference type="PROSITE" id="PS51729"/>
    </source>
</evidence>
<name>A0ABN2Y1W2_9ACTN</name>
<feature type="domain" description="N-acetyltransferase" evidence="1">
    <location>
        <begin position="1"/>
        <end position="97"/>
    </location>
</feature>
<dbReference type="SUPFAM" id="SSF55729">
    <property type="entry name" value="Acyl-CoA N-acyltransferases (Nat)"/>
    <property type="match status" value="1"/>
</dbReference>
<dbReference type="InterPro" id="IPR016181">
    <property type="entry name" value="Acyl_CoA_acyltransferase"/>
</dbReference>
<dbReference type="InterPro" id="IPR045057">
    <property type="entry name" value="Gcn5-rel_NAT"/>
</dbReference>
<dbReference type="PROSITE" id="PS51186">
    <property type="entry name" value="GNAT"/>
    <property type="match status" value="1"/>
</dbReference>
<dbReference type="Proteomes" id="UP001500575">
    <property type="component" value="Unassembled WGS sequence"/>
</dbReference>
<organism evidence="3 4">
    <name type="scientific">Nocardioides bigeumensis</name>
    <dbReference type="NCBI Taxonomy" id="433657"/>
    <lineage>
        <taxon>Bacteria</taxon>
        <taxon>Bacillati</taxon>
        <taxon>Actinomycetota</taxon>
        <taxon>Actinomycetes</taxon>
        <taxon>Propionibacteriales</taxon>
        <taxon>Nocardioidaceae</taxon>
        <taxon>Nocardioides</taxon>
    </lineage>
</organism>
<dbReference type="RefSeq" id="WP_344302938.1">
    <property type="nucleotide sequence ID" value="NZ_BAAAQQ010000005.1"/>
</dbReference>
<feature type="domain" description="N-acetyltransferase" evidence="2">
    <location>
        <begin position="6"/>
        <end position="94"/>
    </location>
</feature>